<dbReference type="Pfam" id="PF21019">
    <property type="entry name" value="Spectrin_3"/>
    <property type="match status" value="1"/>
</dbReference>
<evidence type="ECO:0000256" key="4">
    <source>
        <dbReference type="ARBA" id="ARBA00022475"/>
    </source>
</evidence>
<evidence type="ECO:0000256" key="7">
    <source>
        <dbReference type="ARBA" id="ARBA00022949"/>
    </source>
</evidence>
<evidence type="ECO:0000256" key="3">
    <source>
        <dbReference type="ARBA" id="ARBA00009109"/>
    </source>
</evidence>
<feature type="coiled-coil region" evidence="10">
    <location>
        <begin position="83"/>
        <end position="110"/>
    </location>
</feature>
<feature type="coiled-coil region" evidence="10">
    <location>
        <begin position="799"/>
        <end position="1017"/>
    </location>
</feature>
<dbReference type="PANTHER" id="PTHR23169:SF26">
    <property type="entry name" value="DESMOPLAKIN"/>
    <property type="match status" value="1"/>
</dbReference>
<dbReference type="GO" id="GO:0005198">
    <property type="term" value="F:structural molecule activity"/>
    <property type="evidence" value="ECO:0007669"/>
    <property type="project" value="TreeGrafter"/>
</dbReference>
<dbReference type="Proteomes" id="UP000472265">
    <property type="component" value="Chromosome 11"/>
</dbReference>
<dbReference type="GO" id="GO:0030057">
    <property type="term" value="C:desmosome"/>
    <property type="evidence" value="ECO:0007669"/>
    <property type="project" value="UniProtKB-SubCell"/>
</dbReference>
<dbReference type="GO" id="GO:0005882">
    <property type="term" value="C:intermediate filament"/>
    <property type="evidence" value="ECO:0007669"/>
    <property type="project" value="TreeGrafter"/>
</dbReference>
<feature type="coiled-coil region" evidence="10">
    <location>
        <begin position="153"/>
        <end position="209"/>
    </location>
</feature>
<evidence type="ECO:0000256" key="6">
    <source>
        <dbReference type="ARBA" id="ARBA00022737"/>
    </source>
</evidence>
<dbReference type="InterPro" id="IPR001101">
    <property type="entry name" value="Plectin_repeat"/>
</dbReference>
<evidence type="ECO:0000256" key="1">
    <source>
        <dbReference type="ARBA" id="ARBA00004236"/>
    </source>
</evidence>
<evidence type="ECO:0000256" key="2">
    <source>
        <dbReference type="ARBA" id="ARBA00004568"/>
    </source>
</evidence>
<dbReference type="FunFam" id="3.90.1290.10:FF:000001">
    <property type="entry name" value="Plectin a"/>
    <property type="match status" value="3"/>
</dbReference>
<dbReference type="GO" id="GO:0045104">
    <property type="term" value="P:intermediate filament cytoskeleton organization"/>
    <property type="evidence" value="ECO:0007669"/>
    <property type="project" value="InterPro"/>
</dbReference>
<name>A0A671W7W3_SPAAU</name>
<evidence type="ECO:0000256" key="5">
    <source>
        <dbReference type="ARBA" id="ARBA00022553"/>
    </source>
</evidence>
<evidence type="ECO:0000259" key="11">
    <source>
        <dbReference type="Pfam" id="PF17902"/>
    </source>
</evidence>
<dbReference type="FunFam" id="1.20.58.60:FF:000010">
    <property type="entry name" value="plectin isoform X2"/>
    <property type="match status" value="1"/>
</dbReference>
<keyword evidence="8 10" id="KW-0175">Coiled coil</keyword>
<sequence length="1856" mass="209610">MDRARDDLIKKGDKGNLHALDQEWDSLQKMSFGRTQQLQELQQIIQEMSKEIMWVNDREEEELMFDWGDKNIDQYIPKKQESYSKLMSALEVKEKDLNKLKAKVDTLLKNNHPASDKIEAYRDTLQTQWSWLLQITKCIDVHLKENAAYNQFFKEANETYSNLQKEHETVRKKFVCDKNTSLEDLLGVLRELEMEKEKIMENKRQVHHLVSRSKNIVRLKPRNPEEKSSSPIIVKALCDFRQDQKVILKGNEAILKDNGQRSKWDITGPGGLDMTVPSVCLIVPPPNPLSISLANKNEQYYEAILSIWNQLFINVKSLIAWQYCLLDIRHINSLTISMLSKMRPEEYRQIIKSLETHFEEFKVSCSGSQMFADEDKRTMENQFNGAQSHYEQLVVQLPTYKVELKLCVSDVDVSPVDAFVFVLCIKLRSLFPRFNVSYSDKPISHIIYKINTFFNDFIVIRLRALRDLLESVARAEDIVKVHEARLTEKETTSLLPSEVEDYMLTLKNIKAELDQKRDVLASMEAELDKATHWNSQVGGPFHRCDMMLCKYGEHVGLLSDRWRRINGQIDTRLLDLQSYHPQLEHYKQTSASLFDWIDVTRKKQDTLQATKIDSIQTLIDHINNQKALNSEIKSKRGTVEMVLKDNEACVNSIKDYETDLASYTSGLESLLNIPIKRTMLKSPSMDLNQEATELQTRYLELLTLSGDYSKYLGELHKNMEELKIRNTRIDLLEEELRLLRDGIGDRDAKNKSLEEAVARYQLELSQSQDTLLSIEEVKQNAAAQCSATKESLDSTHSQLSDLNDQVTRLNYLLEEEKRKRRLAEERYTQQQEEYDSVLRKRQKELETVSWSKTEVEKSVASKDHEIEQLRRQLAAEAAKNKELQKEMSKVRSQFTMQSIQSQYNDIVMERDALMRKLQLLEKDKDRAQRLEEDLSHSKMTLESELRNKQHLLDDNERMKRDLGYWKDQYDSKQGLIRQYDSDKDRLEREKNSLKSEIERLMRELKELEEKHKNRLNDVSYGALKKRCKTEPHTGLLLLPITERLDPSKLVFDGVRKPVTAKQLADCGVLDKPTLKDLEKGKKTVPEVSVDKNLNLKGTGPIAGVVVGSKGKMSLSEAKKQMLLPEESADLLLEAQAATGHIIDPRTNQKLTVEEAFARGVVDILDRDRLLAAEAAAVGYQDPSTAKPLSVFEAMKKGLIDGTNGLRLLQAQESVGGILDPNLSVFLPKDTAIKRNLLDENLSRALNQSPKCYLDPDTEKDASYGELKKRCKTEPHTGLLLLPITEKLDPSKLIFDGVRKPVSAKQLLDCGVLDKPTFNQLMKGEKTVPEVSVDKKVFLKGTGPIAGVAAGPTGKMSFSEAKKQKTMPTDSADLLLDAQAATGHIIDPTNNQKLTVEEACARGVVDNRDRDRLLAAEAAAVGYRDPTTTKPLSVFEAVKKGFIDRETGLRLLQAQESAGGILDPNLSVFLPKDTAIKRNLLDEDLCRALNKMPECYLDPDTERDASYGALKKRCKTESHTGLILLQITERKDPTKLMFDGVRKPVSAQQLYECGVLDKPTFNQLVKGEKTVPEVSMEKIMLLPEQSADLLLEAQAATDPNLSVFLAKDTAIKRNLLDENLSHALSQSPKCYLDPDTENDASYGPVSAKQLLDCGVLDKPTFNQLMKGEKTVPEVSVDKKVFLKGTGSIAGVAAGPLGKMSFSEAKKQKTMPTDSADLLLEAQAATGHIIDPTNNQKLTVDEACARGVVDNRDRDRLLAAEAAAVGYKDLSAPKPLSVFEALKKGLIDRKTGLRLLQAQESAGGILDPNLSVFFPKDTAITRGGMCQRGGGHQGSRQIISSRGCCCGIPGSYHKEGTN</sequence>
<dbReference type="Gene3D" id="1.20.58.60">
    <property type="match status" value="3"/>
</dbReference>
<evidence type="ECO:0000256" key="9">
    <source>
        <dbReference type="ARBA" id="ARBA00023136"/>
    </source>
</evidence>
<evidence type="ECO:0008006" key="15">
    <source>
        <dbReference type="Google" id="ProtNLM"/>
    </source>
</evidence>
<dbReference type="GeneTree" id="ENSGT00940000154843"/>
<reference evidence="13" key="3">
    <citation type="submission" date="2025-09" db="UniProtKB">
        <authorList>
            <consortium name="Ensembl"/>
        </authorList>
    </citation>
    <scope>IDENTIFICATION</scope>
</reference>
<keyword evidence="6" id="KW-0677">Repeat</keyword>
<evidence type="ECO:0000313" key="13">
    <source>
        <dbReference type="Ensembl" id="ENSSAUP00010032666.1"/>
    </source>
</evidence>
<accession>A0A671W7W3</accession>
<dbReference type="InterPro" id="IPR035915">
    <property type="entry name" value="Plakin_repeat_sf"/>
</dbReference>
<dbReference type="SUPFAM" id="SSF75399">
    <property type="entry name" value="Plakin repeat"/>
    <property type="match status" value="4"/>
</dbReference>
<dbReference type="InterPro" id="IPR018159">
    <property type="entry name" value="Spectrin/alpha-actinin"/>
</dbReference>
<evidence type="ECO:0000259" key="12">
    <source>
        <dbReference type="Pfam" id="PF18373"/>
    </source>
</evidence>
<dbReference type="SUPFAM" id="SSF46966">
    <property type="entry name" value="Spectrin repeat"/>
    <property type="match status" value="2"/>
</dbReference>
<dbReference type="SMART" id="SM00250">
    <property type="entry name" value="PLEC"/>
    <property type="match status" value="11"/>
</dbReference>
<gene>
    <name evidence="13" type="primary">LOC115591463</name>
</gene>
<protein>
    <recommendedName>
        <fullName evidence="15">Desmoplakin b</fullName>
    </recommendedName>
</protein>
<dbReference type="Pfam" id="PF18373">
    <property type="entry name" value="Spectrin_2"/>
    <property type="match status" value="1"/>
</dbReference>
<dbReference type="GO" id="GO:0005886">
    <property type="term" value="C:plasma membrane"/>
    <property type="evidence" value="ECO:0007669"/>
    <property type="project" value="UniProtKB-SubCell"/>
</dbReference>
<dbReference type="GO" id="GO:0043588">
    <property type="term" value="P:skin development"/>
    <property type="evidence" value="ECO:0007669"/>
    <property type="project" value="TreeGrafter"/>
</dbReference>
<dbReference type="Gene3D" id="3.90.1290.10">
    <property type="entry name" value="Plakin repeat"/>
    <property type="match status" value="6"/>
</dbReference>
<dbReference type="GO" id="GO:0042060">
    <property type="term" value="P:wound healing"/>
    <property type="evidence" value="ECO:0007669"/>
    <property type="project" value="TreeGrafter"/>
</dbReference>
<dbReference type="Gene3D" id="1.20.58.1060">
    <property type="match status" value="1"/>
</dbReference>
<dbReference type="InterPro" id="IPR041573">
    <property type="entry name" value="Desmoplakin_Spectrin-like"/>
</dbReference>
<comment type="subcellular location">
    <subcellularLocation>
        <location evidence="2">Cell junction</location>
        <location evidence="2">Desmosome</location>
    </subcellularLocation>
    <subcellularLocation>
        <location evidence="1">Cell membrane</location>
    </subcellularLocation>
</comment>
<evidence type="ECO:0000313" key="14">
    <source>
        <dbReference type="Proteomes" id="UP000472265"/>
    </source>
</evidence>
<comment type="similarity">
    <text evidence="3">Belongs to the plakin or cytolinker family.</text>
</comment>
<keyword evidence="14" id="KW-1185">Reference proteome</keyword>
<evidence type="ECO:0000256" key="10">
    <source>
        <dbReference type="SAM" id="Coils"/>
    </source>
</evidence>
<keyword evidence="7" id="KW-0965">Cell junction</keyword>
<dbReference type="PANTHER" id="PTHR23169">
    <property type="entry name" value="ENVOPLAKIN"/>
    <property type="match status" value="1"/>
</dbReference>
<dbReference type="Pfam" id="PF00681">
    <property type="entry name" value="Plectin"/>
    <property type="match status" value="6"/>
</dbReference>
<proteinExistence type="inferred from homology"/>
<organism evidence="13 14">
    <name type="scientific">Sparus aurata</name>
    <name type="common">Gilthead sea bream</name>
    <dbReference type="NCBI Taxonomy" id="8175"/>
    <lineage>
        <taxon>Eukaryota</taxon>
        <taxon>Metazoa</taxon>
        <taxon>Chordata</taxon>
        <taxon>Craniata</taxon>
        <taxon>Vertebrata</taxon>
        <taxon>Euteleostomi</taxon>
        <taxon>Actinopterygii</taxon>
        <taxon>Neopterygii</taxon>
        <taxon>Teleostei</taxon>
        <taxon>Neoteleostei</taxon>
        <taxon>Acanthomorphata</taxon>
        <taxon>Eupercaria</taxon>
        <taxon>Spariformes</taxon>
        <taxon>Sparidae</taxon>
        <taxon>Sparus</taxon>
    </lineage>
</organism>
<feature type="domain" description="Desmoplakin SH3" evidence="11">
    <location>
        <begin position="219"/>
        <end position="284"/>
    </location>
</feature>
<dbReference type="SMART" id="SM00150">
    <property type="entry name" value="SPEC"/>
    <property type="match status" value="2"/>
</dbReference>
<keyword evidence="5" id="KW-0597">Phosphoprotein</keyword>
<reference evidence="13" key="1">
    <citation type="submission" date="2021-04" db="EMBL/GenBank/DDBJ databases">
        <authorList>
            <consortium name="Wellcome Sanger Institute Data Sharing"/>
        </authorList>
    </citation>
    <scope>NUCLEOTIDE SEQUENCE [LARGE SCALE GENOMIC DNA]</scope>
</reference>
<dbReference type="Ensembl" id="ENSSAUT00010034394.1">
    <property type="protein sequence ID" value="ENSSAUP00010032666.1"/>
    <property type="gene ID" value="ENSSAUG00010013153.1"/>
</dbReference>
<keyword evidence="4" id="KW-1003">Cell membrane</keyword>
<evidence type="ECO:0000256" key="8">
    <source>
        <dbReference type="ARBA" id="ARBA00023054"/>
    </source>
</evidence>
<dbReference type="GO" id="GO:0014704">
    <property type="term" value="C:intercalated disc"/>
    <property type="evidence" value="ECO:0007669"/>
    <property type="project" value="TreeGrafter"/>
</dbReference>
<feature type="domain" description="Desmoplakin spectrin-like" evidence="12">
    <location>
        <begin position="319"/>
        <end position="396"/>
    </location>
</feature>
<dbReference type="InterPro" id="IPR041615">
    <property type="entry name" value="Desmoplakin_SH3"/>
</dbReference>
<dbReference type="GO" id="GO:0005737">
    <property type="term" value="C:cytoplasm"/>
    <property type="evidence" value="ECO:0007669"/>
    <property type="project" value="TreeGrafter"/>
</dbReference>
<dbReference type="Gene3D" id="2.30.30.40">
    <property type="entry name" value="SH3 Domains"/>
    <property type="match status" value="1"/>
</dbReference>
<dbReference type="Pfam" id="PF17902">
    <property type="entry name" value="SH3_10"/>
    <property type="match status" value="1"/>
</dbReference>
<keyword evidence="9" id="KW-0472">Membrane</keyword>
<reference evidence="13" key="2">
    <citation type="submission" date="2025-08" db="UniProtKB">
        <authorList>
            <consortium name="Ensembl"/>
        </authorList>
    </citation>
    <scope>IDENTIFICATION</scope>
</reference>
<dbReference type="GO" id="GO:0098609">
    <property type="term" value="P:cell-cell adhesion"/>
    <property type="evidence" value="ECO:0007669"/>
    <property type="project" value="TreeGrafter"/>
</dbReference>
<feature type="coiled-coil region" evidence="10">
    <location>
        <begin position="465"/>
        <end position="526"/>
    </location>
</feature>
<dbReference type="InterPro" id="IPR043197">
    <property type="entry name" value="Plakin"/>
</dbReference>